<comment type="caution">
    <text evidence="2">The sequence shown here is derived from an EMBL/GenBank/DDBJ whole genome shotgun (WGS) entry which is preliminary data.</text>
</comment>
<dbReference type="EMBL" id="JACRSZ010000006">
    <property type="protein sequence ID" value="MBC8572816.1"/>
    <property type="molecule type" value="Genomic_DNA"/>
</dbReference>
<organism evidence="2 3">
    <name type="scientific">Jingyaoa shaoxingensis</name>
    <dbReference type="NCBI Taxonomy" id="2763671"/>
    <lineage>
        <taxon>Bacteria</taxon>
        <taxon>Bacillati</taxon>
        <taxon>Bacillota</taxon>
        <taxon>Clostridia</taxon>
        <taxon>Lachnospirales</taxon>
        <taxon>Lachnospiraceae</taxon>
        <taxon>Jingyaoa</taxon>
    </lineage>
</organism>
<keyword evidence="3" id="KW-1185">Reference proteome</keyword>
<evidence type="ECO:0000256" key="1">
    <source>
        <dbReference type="SAM" id="Phobius"/>
    </source>
</evidence>
<protein>
    <submittedName>
        <fullName evidence="2">Uncharacterized protein</fullName>
    </submittedName>
</protein>
<keyword evidence="1" id="KW-0472">Membrane</keyword>
<keyword evidence="1" id="KW-1133">Transmembrane helix</keyword>
<proteinExistence type="predicted"/>
<reference evidence="2 3" key="1">
    <citation type="submission" date="2020-08" db="EMBL/GenBank/DDBJ databases">
        <title>Genome public.</title>
        <authorList>
            <person name="Liu C."/>
            <person name="Sun Q."/>
        </authorList>
    </citation>
    <scope>NUCLEOTIDE SEQUENCE [LARGE SCALE GENOMIC DNA]</scope>
    <source>
        <strain evidence="2 3">NSJ-46</strain>
    </source>
</reference>
<feature type="transmembrane region" description="Helical" evidence="1">
    <location>
        <begin position="12"/>
        <end position="34"/>
    </location>
</feature>
<accession>A0ABR7N8V5</accession>
<dbReference type="Proteomes" id="UP000657421">
    <property type="component" value="Unassembled WGS sequence"/>
</dbReference>
<sequence>MSKEVQKLKHSLGMSMVWILLILLIITGSTYAWFTFAGRASTNVTPMGGSIGSGKSSLLISNHQSGTFDKTCELQLTGNPDTLKPLSTADLNQFFTAKAQDNQGITVLYRSADSEVDQSALHGTVYLQCLNAPCEVYFNKEELNLGNDVQVLAAMRLGLKITSHTGTQNLIFQLDDLGATGNAQSVRTISRASAVVSSIASSGKASYVDDPALKIGAYMAQAGAYENEYDPGSTSLCALDKDEVATVEYWLYLEGCDEQCSNPVQNKATEIRLAFAGVDAEEKQQ</sequence>
<gene>
    <name evidence="2" type="ORF">H8716_06950</name>
</gene>
<evidence type="ECO:0000313" key="3">
    <source>
        <dbReference type="Proteomes" id="UP000657421"/>
    </source>
</evidence>
<evidence type="ECO:0000313" key="2">
    <source>
        <dbReference type="EMBL" id="MBC8572816.1"/>
    </source>
</evidence>
<keyword evidence="1" id="KW-0812">Transmembrane</keyword>
<dbReference type="RefSeq" id="WP_249307845.1">
    <property type="nucleotide sequence ID" value="NZ_JACRSZ010000006.1"/>
</dbReference>
<name>A0ABR7N8V5_9FIRM</name>